<feature type="transmembrane region" description="Helical" evidence="1">
    <location>
        <begin position="88"/>
        <end position="109"/>
    </location>
</feature>
<sequence>WTLSHGFFLLVDGFVFYDKKGSFIGPLTPPILSERLESGEIDFPMAVTQLEIEDKSKCDFFTGLVVLCQTSWFIVQCIAHAFTGLSLTHLEMATFAFAMLNVVIYAMWWHKPQNV</sequence>
<keyword evidence="1" id="KW-0812">Transmembrane</keyword>
<feature type="transmembrane region" description="Helical" evidence="1">
    <location>
        <begin position="60"/>
        <end position="82"/>
    </location>
</feature>
<evidence type="ECO:0000256" key="1">
    <source>
        <dbReference type="SAM" id="Phobius"/>
    </source>
</evidence>
<organism evidence="2 3">
    <name type="scientific">Macrolepiota fuliginosa MF-IS2</name>
    <dbReference type="NCBI Taxonomy" id="1400762"/>
    <lineage>
        <taxon>Eukaryota</taxon>
        <taxon>Fungi</taxon>
        <taxon>Dikarya</taxon>
        <taxon>Basidiomycota</taxon>
        <taxon>Agaricomycotina</taxon>
        <taxon>Agaricomycetes</taxon>
        <taxon>Agaricomycetidae</taxon>
        <taxon>Agaricales</taxon>
        <taxon>Agaricineae</taxon>
        <taxon>Agaricaceae</taxon>
        <taxon>Macrolepiota</taxon>
    </lineage>
</organism>
<dbReference type="OrthoDB" id="3029001at2759"/>
<name>A0A9P5XA36_9AGAR</name>
<dbReference type="AlphaFoldDB" id="A0A9P5XA36"/>
<evidence type="ECO:0000313" key="2">
    <source>
        <dbReference type="EMBL" id="KAF9446187.1"/>
    </source>
</evidence>
<evidence type="ECO:0000313" key="3">
    <source>
        <dbReference type="Proteomes" id="UP000807342"/>
    </source>
</evidence>
<keyword evidence="3" id="KW-1185">Reference proteome</keyword>
<gene>
    <name evidence="2" type="ORF">P691DRAFT_648540</name>
</gene>
<accession>A0A9P5XA36</accession>
<feature type="non-terminal residue" evidence="2">
    <location>
        <position position="115"/>
    </location>
</feature>
<protein>
    <submittedName>
        <fullName evidence="2">Uncharacterized protein</fullName>
    </submittedName>
</protein>
<dbReference type="PANTHER" id="PTHR35043:SF7">
    <property type="entry name" value="TRANSCRIPTION FACTOR DOMAIN-CONTAINING PROTEIN"/>
    <property type="match status" value="1"/>
</dbReference>
<dbReference type="PANTHER" id="PTHR35043">
    <property type="entry name" value="TRANSCRIPTION FACTOR DOMAIN-CONTAINING PROTEIN"/>
    <property type="match status" value="1"/>
</dbReference>
<reference evidence="2" key="1">
    <citation type="submission" date="2020-11" db="EMBL/GenBank/DDBJ databases">
        <authorList>
            <consortium name="DOE Joint Genome Institute"/>
            <person name="Ahrendt S."/>
            <person name="Riley R."/>
            <person name="Andreopoulos W."/>
            <person name="Labutti K."/>
            <person name="Pangilinan J."/>
            <person name="Ruiz-Duenas F.J."/>
            <person name="Barrasa J.M."/>
            <person name="Sanchez-Garcia M."/>
            <person name="Camarero S."/>
            <person name="Miyauchi S."/>
            <person name="Serrano A."/>
            <person name="Linde D."/>
            <person name="Babiker R."/>
            <person name="Drula E."/>
            <person name="Ayuso-Fernandez I."/>
            <person name="Pacheco R."/>
            <person name="Padilla G."/>
            <person name="Ferreira P."/>
            <person name="Barriuso J."/>
            <person name="Kellner H."/>
            <person name="Castanera R."/>
            <person name="Alfaro M."/>
            <person name="Ramirez L."/>
            <person name="Pisabarro A.G."/>
            <person name="Kuo A."/>
            <person name="Tritt A."/>
            <person name="Lipzen A."/>
            <person name="He G."/>
            <person name="Yan M."/>
            <person name="Ng V."/>
            <person name="Cullen D."/>
            <person name="Martin F."/>
            <person name="Rosso M.-N."/>
            <person name="Henrissat B."/>
            <person name="Hibbett D."/>
            <person name="Martinez A.T."/>
            <person name="Grigoriev I.V."/>
        </authorList>
    </citation>
    <scope>NUCLEOTIDE SEQUENCE</scope>
    <source>
        <strain evidence="2">MF-IS2</strain>
    </source>
</reference>
<proteinExistence type="predicted"/>
<dbReference type="Proteomes" id="UP000807342">
    <property type="component" value="Unassembled WGS sequence"/>
</dbReference>
<comment type="caution">
    <text evidence="2">The sequence shown here is derived from an EMBL/GenBank/DDBJ whole genome shotgun (WGS) entry which is preliminary data.</text>
</comment>
<keyword evidence="1" id="KW-1133">Transmembrane helix</keyword>
<dbReference type="EMBL" id="MU151259">
    <property type="protein sequence ID" value="KAF9446187.1"/>
    <property type="molecule type" value="Genomic_DNA"/>
</dbReference>
<feature type="non-terminal residue" evidence="2">
    <location>
        <position position="1"/>
    </location>
</feature>
<keyword evidence="1" id="KW-0472">Membrane</keyword>